<keyword evidence="1" id="KW-0812">Transmembrane</keyword>
<feature type="transmembrane region" description="Helical" evidence="1">
    <location>
        <begin position="217"/>
        <end position="246"/>
    </location>
</feature>
<dbReference type="Proteomes" id="UP000195607">
    <property type="component" value="Chromosome I"/>
</dbReference>
<keyword evidence="4" id="KW-1185">Reference proteome</keyword>
<reference evidence="2 5" key="1">
    <citation type="submission" date="2016-04" db="EMBL/GenBank/DDBJ databases">
        <authorList>
            <person name="Evans L.H."/>
            <person name="Alamgir A."/>
            <person name="Owens N."/>
            <person name="Weber N.D."/>
            <person name="Virtaneva K."/>
            <person name="Barbian K."/>
            <person name="Babar A."/>
            <person name="Rosenke K."/>
        </authorList>
    </citation>
    <scope>NUCLEOTIDE SEQUENCE [LARGE SCALE GENOMIC DNA]</scope>
    <source>
        <strain evidence="2">S5</strain>
        <strain evidence="5">S5(T) (JCM 30642 \VKM B-2941)</strain>
    </source>
</reference>
<dbReference type="RefSeq" id="WP_021789958.1">
    <property type="nucleotide sequence ID" value="NZ_LT671858.1"/>
</dbReference>
<dbReference type="EMBL" id="LT719092">
    <property type="protein sequence ID" value="SJK84343.1"/>
    <property type="molecule type" value="Genomic_DNA"/>
</dbReference>
<feature type="transmembrane region" description="Helical" evidence="1">
    <location>
        <begin position="26"/>
        <end position="45"/>
    </location>
</feature>
<dbReference type="AlphaFoldDB" id="A0A1N5T7F3"/>
<dbReference type="EMBL" id="LT671858">
    <property type="protein sequence ID" value="SIM44332.1"/>
    <property type="molecule type" value="Genomic_DNA"/>
</dbReference>
<dbReference type="OrthoDB" id="372012at2157"/>
<keyword evidence="1" id="KW-0472">Membrane</keyword>
<organism evidence="2 5">
    <name type="scientific">Cuniculiplasma divulgatum</name>
    <dbReference type="NCBI Taxonomy" id="1673428"/>
    <lineage>
        <taxon>Archaea</taxon>
        <taxon>Methanobacteriati</taxon>
        <taxon>Thermoplasmatota</taxon>
        <taxon>Thermoplasmata</taxon>
        <taxon>Thermoplasmatales</taxon>
        <taxon>Cuniculiplasmataceae</taxon>
        <taxon>Cuniculiplasma</taxon>
    </lineage>
</organism>
<dbReference type="STRING" id="1673428.CPM_0460"/>
<evidence type="ECO:0000313" key="4">
    <source>
        <dbReference type="Proteomes" id="UP000187822"/>
    </source>
</evidence>
<sequence length="249" mass="28776">MSFSTKDETKLEKITRFPREFGELRFWSFVLLALLAIYLMTEFALPKPVQGLTDPFYSPTILVLPLVAGFRATCYAYRKDYHRHLFRHPVACEVSNFKNVSKKTDLVGEKRGRLYSGETNIFRLENLHRYFWYTAVAILPFFYYDIYVALAYKGTFTLGALLLIINTALVTVYTFSCHFFRHVTGGNVDCYSCPVNKKSARRSFFNGISKLNDHHEIFAWMSLASFFLVDLYIRGVAAGLGINILLFRL</sequence>
<protein>
    <submittedName>
        <fullName evidence="2">Succinate dehydrogenase/fumarate reductase subunit C</fullName>
    </submittedName>
</protein>
<dbReference type="Proteomes" id="UP000187822">
    <property type="component" value="Chromosome I"/>
</dbReference>
<feature type="transmembrane region" description="Helical" evidence="1">
    <location>
        <begin position="156"/>
        <end position="175"/>
    </location>
</feature>
<feature type="transmembrane region" description="Helical" evidence="1">
    <location>
        <begin position="57"/>
        <end position="77"/>
    </location>
</feature>
<proteinExistence type="predicted"/>
<reference evidence="3" key="2">
    <citation type="submission" date="2016-06" db="EMBL/GenBank/DDBJ databases">
        <authorList>
            <person name="Olsen C.W."/>
            <person name="Carey S."/>
            <person name="Hinshaw L."/>
            <person name="Karasin A.I."/>
        </authorList>
    </citation>
    <scope>NUCLEOTIDE SEQUENCE [LARGE SCALE GENOMIC DNA]</scope>
    <source>
        <strain evidence="3">PM4</strain>
    </source>
</reference>
<accession>A0A1N5T7F3</accession>
<evidence type="ECO:0000256" key="1">
    <source>
        <dbReference type="SAM" id="Phobius"/>
    </source>
</evidence>
<gene>
    <name evidence="3" type="ORF">CPM_0460</name>
    <name evidence="2" type="ORF">CSP5_0488</name>
</gene>
<evidence type="ECO:0000313" key="5">
    <source>
        <dbReference type="Proteomes" id="UP000195607"/>
    </source>
</evidence>
<name>A0A1N5T7F3_9ARCH</name>
<evidence type="ECO:0000313" key="2">
    <source>
        <dbReference type="EMBL" id="SIM44332.1"/>
    </source>
</evidence>
<dbReference type="GeneID" id="41587790"/>
<feature type="transmembrane region" description="Helical" evidence="1">
    <location>
        <begin position="130"/>
        <end position="150"/>
    </location>
</feature>
<evidence type="ECO:0000313" key="3">
    <source>
        <dbReference type="EMBL" id="SJK84343.1"/>
    </source>
</evidence>
<reference evidence="4" key="3">
    <citation type="submission" date="2016-06" db="EMBL/GenBank/DDBJ databases">
        <authorList>
            <person name="Toshchakov V.S."/>
        </authorList>
    </citation>
    <scope>NUCLEOTIDE SEQUENCE [LARGE SCALE GENOMIC DNA]</scope>
    <source>
        <strain>PM4 (JCM 30641</strain>
        <strain evidence="4">\VKM B-2940)</strain>
    </source>
</reference>
<keyword evidence="1" id="KW-1133">Transmembrane helix</keyword>
<dbReference type="KEGG" id="cdiv:CPM_0460"/>